<gene>
    <name evidence="2" type="ORF">EVC35_06555</name>
</gene>
<dbReference type="RefSeq" id="WP_301711316.1">
    <property type="nucleotide sequence ID" value="NZ_SDWY01000003.1"/>
</dbReference>
<dbReference type="EMBL" id="SDWY01000003">
    <property type="protein sequence ID" value="MDN6900664.1"/>
    <property type="molecule type" value="Genomic_DNA"/>
</dbReference>
<dbReference type="CDD" id="cd01646">
    <property type="entry name" value="RT_Bac_retron_I"/>
    <property type="match status" value="1"/>
</dbReference>
<protein>
    <submittedName>
        <fullName evidence="2">RNA-directed DNA polymerase</fullName>
    </submittedName>
</protein>
<comment type="caution">
    <text evidence="2">The sequence shown here is derived from an EMBL/GenBank/DDBJ whole genome shotgun (WGS) entry which is preliminary data.</text>
</comment>
<keyword evidence="2" id="KW-0808">Transferase</keyword>
<dbReference type="Pfam" id="PF00078">
    <property type="entry name" value="RVT_1"/>
    <property type="match status" value="1"/>
</dbReference>
<dbReference type="InterPro" id="IPR051083">
    <property type="entry name" value="GrpII_Intron_Splice-Mob/Def"/>
</dbReference>
<keyword evidence="2" id="KW-0695">RNA-directed DNA polymerase</keyword>
<dbReference type="PANTHER" id="PTHR34047">
    <property type="entry name" value="NUCLEAR INTRON MATURASE 1, MITOCHONDRIAL-RELATED"/>
    <property type="match status" value="1"/>
</dbReference>
<evidence type="ECO:0000313" key="2">
    <source>
        <dbReference type="EMBL" id="MDN6900664.1"/>
    </source>
</evidence>
<evidence type="ECO:0000259" key="1">
    <source>
        <dbReference type="Pfam" id="PF00078"/>
    </source>
</evidence>
<dbReference type="Proteomes" id="UP001167919">
    <property type="component" value="Unassembled WGS sequence"/>
</dbReference>
<accession>A0AAJ1VNW9</accession>
<proteinExistence type="predicted"/>
<evidence type="ECO:0000313" key="3">
    <source>
        <dbReference type="Proteomes" id="UP001167919"/>
    </source>
</evidence>
<organism evidence="2 3">
    <name type="scientific">Oenococcus sicerae</name>
    <dbReference type="NCBI Taxonomy" id="2203724"/>
    <lineage>
        <taxon>Bacteria</taxon>
        <taxon>Bacillati</taxon>
        <taxon>Bacillota</taxon>
        <taxon>Bacilli</taxon>
        <taxon>Lactobacillales</taxon>
        <taxon>Lactobacillaceae</taxon>
        <taxon>Oenococcus</taxon>
    </lineage>
</organism>
<sequence>MATPLFELDSDPYTLLNGMFANQLPPLLNDLINEYSSKKLIEELRANPKETLFNIDQSTKLIKNLDSGIKPPTYIYGNNWAAESIKFFTIKLDDSWRPMAIPNIKHALMFTYNSLIIANSVLSKLYSKEERLTGKTCHSESPIIGRNGLFSSMLYDTDIVDADIAVGFIGYDGTNKFFKESKLQRFKTESTYPYILQMDLSKFFENIYTHLLSQIHITDSETSNEFKKYLCWLDEYNQKINDDHTKGIIQGPISSKISAELFQLSLDQHICDLIKNLELEITFTRYVDDYRFFAKRNSDLELIKHHLIKLFRQYELSFNDSKCQIYKGFEIQKQAHLERYPIMKTITKGHISRFSFENYTLLRETIINLLAGSDIPTVKAVLSIIKKQICNQNIRFKDNKVVISLMRFLMKVTYVKPILSMHIYKVISATISNAIPAVRHKIWSVLFAELDYIEDNFSDTDLEVWYFYVLANAGTSKETSRVFSAYKKKKKTKQIELSVLVLTVLLKYRSKQANDRIESKIIDLANGNSNPDQYWASVSQSKWWLPISKLWIVNNGETDNHIKKLFISNNGAKIQWDKLGIIDFLLKNNQN</sequence>
<name>A0AAJ1VNW9_9LACO</name>
<dbReference type="AlphaFoldDB" id="A0AAJ1VNW9"/>
<dbReference type="PANTHER" id="PTHR34047:SF8">
    <property type="entry name" value="PROTEIN YKFC"/>
    <property type="match status" value="1"/>
</dbReference>
<reference evidence="2" key="1">
    <citation type="submission" date="2019-01" db="EMBL/GenBank/DDBJ databases">
        <title>Oenococcus sicerae UCMA17102.</title>
        <authorList>
            <person name="Cousin F.J."/>
            <person name="Le Guellec R."/>
            <person name="Cretenet M."/>
        </authorList>
    </citation>
    <scope>NUCLEOTIDE SEQUENCE</scope>
    <source>
        <strain evidence="2">UCMA17102</strain>
    </source>
</reference>
<feature type="domain" description="Reverse transcriptase" evidence="1">
    <location>
        <begin position="185"/>
        <end position="326"/>
    </location>
</feature>
<dbReference type="GO" id="GO:0003964">
    <property type="term" value="F:RNA-directed DNA polymerase activity"/>
    <property type="evidence" value="ECO:0007669"/>
    <property type="project" value="UniProtKB-KW"/>
</dbReference>
<keyword evidence="2" id="KW-0548">Nucleotidyltransferase</keyword>
<dbReference type="InterPro" id="IPR000477">
    <property type="entry name" value="RT_dom"/>
</dbReference>